<dbReference type="HOGENOM" id="CLU_430884_0_0_1"/>
<dbReference type="SUPFAM" id="SSF88713">
    <property type="entry name" value="Glycoside hydrolase/deacetylase"/>
    <property type="match status" value="1"/>
</dbReference>
<reference evidence="1" key="2">
    <citation type="submission" date="2003-03" db="EMBL/GenBank/DDBJ databases">
        <authorList>
            <person name="German Neurospora genome project"/>
        </authorList>
    </citation>
    <scope>NUCLEOTIDE SEQUENCE</scope>
</reference>
<dbReference type="InterPro" id="IPR011330">
    <property type="entry name" value="Glyco_hydro/deAcase_b/a-brl"/>
</dbReference>
<dbReference type="AlphaFoldDB" id="Q870Z6"/>
<dbReference type="GO" id="GO:0005975">
    <property type="term" value="P:carbohydrate metabolic process"/>
    <property type="evidence" value="ECO:0007669"/>
    <property type="project" value="InterPro"/>
</dbReference>
<gene>
    <name evidence="1" type="primary">103E1.030</name>
</gene>
<sequence>MVRPPDGSLSVLPLPNKSSVFKEDGRYETDLLQRYPTLPALNWASETDQPNQHRVKISAEDAPLLINPDDSLRSLILLSQLLSLYSPTSLAFIRVLLQGRDTVMAGSRACLMEWPVDDGTDNKAAFNGQNIPHSLSSKVTQWCLIRGIRHHPGFATGLHGAPELPSITRALNARAIMSSKVPQMAKEEEFPYCFWHPDLPSEQTLRQLLAWYGETRPGIRYQVGRVCAIAGYTALYDELDLLPELAIAEEARDSSAPGSKAIYESIMRQPKIPDRVLSSWGNTCTRQTLVNYPMPAGNLFNPHTIPAPIFDITEDRNLSLDKNALRPSQIPVSEETLQLLYAPLPLDLPPYAASIADKNFLILMAAWSSNKERYSRLRRPGVVIPGELQCIVRGIYHSVFFAKWWASPEQLAVQKQLGINLMPFIHARFVMHNDLSWLKENTPEEDMPTIMWVPDHAEQSTYLAMARRRPTERTKFRCARALIAIGDYEGYEKLGAGPDRTQYWEAQSRQSKEEASGFEGVAKKFLEDIEGKAKEKWGTRNINERPDDPDHLYVAEWHYELTNMTANEVDEEWDLVWLTHMLDVGDKPPRSMNLYREVKTEMTGFDELSDGTYIRAMTEEEYEDWFAQADHHADPRQPNDFNQDCGVQGILLRVAAMDEVKRIVPEGFEWRNLSQMYRNWDYVPEEEREYLGVYPRKKE</sequence>
<name>Q870Z6_NEUCS</name>
<evidence type="ECO:0000313" key="1">
    <source>
        <dbReference type="EMBL" id="CAD71112.1"/>
    </source>
</evidence>
<dbReference type="VEuPathDB" id="FungiDB:NCU07149"/>
<dbReference type="OrthoDB" id="4360026at2759"/>
<protein>
    <submittedName>
        <fullName evidence="1">Uncharacterized protein 103E1.030</fullName>
    </submittedName>
</protein>
<proteinExistence type="predicted"/>
<dbReference type="EMBL" id="BX294028">
    <property type="protein sequence ID" value="CAD71112.1"/>
    <property type="molecule type" value="Genomic_DNA"/>
</dbReference>
<organism evidence="1">
    <name type="scientific">Neurospora crassa</name>
    <dbReference type="NCBI Taxonomy" id="5141"/>
    <lineage>
        <taxon>Eukaryota</taxon>
        <taxon>Fungi</taxon>
        <taxon>Dikarya</taxon>
        <taxon>Ascomycota</taxon>
        <taxon>Pezizomycotina</taxon>
        <taxon>Sordariomycetes</taxon>
        <taxon>Sordariomycetidae</taxon>
        <taxon>Sordariales</taxon>
        <taxon>Sordariaceae</taxon>
        <taxon>Neurospora</taxon>
    </lineage>
</organism>
<dbReference type="eggNOG" id="ENOG502SIC9">
    <property type="taxonomic scope" value="Eukaryota"/>
</dbReference>
<reference evidence="1" key="1">
    <citation type="submission" date="2003-03" db="EMBL/GenBank/DDBJ databases">
        <authorList>
            <person name="Schulte U."/>
            <person name="Aign V."/>
            <person name="Hoheisel J."/>
            <person name="Brandt P."/>
            <person name="Fartmann B."/>
            <person name="Holland R."/>
            <person name="Nyakatura G."/>
            <person name="Mewes H.W."/>
            <person name="Mannhaupt G."/>
        </authorList>
    </citation>
    <scope>NUCLEOTIDE SEQUENCE</scope>
</reference>
<accession>Q870Z6</accession>